<dbReference type="EMBL" id="UINC01134805">
    <property type="protein sequence ID" value="SVD18578.1"/>
    <property type="molecule type" value="Genomic_DNA"/>
</dbReference>
<sequence length="138" mass="15899">VAECVTECWGHLEKLKNLDEFRELVQSNKWQFAKTMPQNPHWYTLRKTWVREEEFIQFTQYIRDNGSLEWFWGMSYRKLICDGFKYWSSVGLAGGVGCKGCAGKHCRCPTTYGVGDPLDITTLVNRAAHPSPVFDEVG</sequence>
<feature type="non-terminal residue" evidence="1">
    <location>
        <position position="138"/>
    </location>
</feature>
<protein>
    <submittedName>
        <fullName evidence="1">Uncharacterized protein</fullName>
    </submittedName>
</protein>
<evidence type="ECO:0000313" key="1">
    <source>
        <dbReference type="EMBL" id="SVD18578.1"/>
    </source>
</evidence>
<accession>A0A382TB46</accession>
<dbReference type="AlphaFoldDB" id="A0A382TB46"/>
<name>A0A382TB46_9ZZZZ</name>
<gene>
    <name evidence="1" type="ORF">METZ01_LOCUS371432</name>
</gene>
<proteinExistence type="predicted"/>
<feature type="non-terminal residue" evidence="1">
    <location>
        <position position="1"/>
    </location>
</feature>
<reference evidence="1" key="1">
    <citation type="submission" date="2018-05" db="EMBL/GenBank/DDBJ databases">
        <authorList>
            <person name="Lanie J.A."/>
            <person name="Ng W.-L."/>
            <person name="Kazmierczak K.M."/>
            <person name="Andrzejewski T.M."/>
            <person name="Davidsen T.M."/>
            <person name="Wayne K.J."/>
            <person name="Tettelin H."/>
            <person name="Glass J.I."/>
            <person name="Rusch D."/>
            <person name="Podicherti R."/>
            <person name="Tsui H.-C.T."/>
            <person name="Winkler M.E."/>
        </authorList>
    </citation>
    <scope>NUCLEOTIDE SEQUENCE</scope>
</reference>
<organism evidence="1">
    <name type="scientific">marine metagenome</name>
    <dbReference type="NCBI Taxonomy" id="408172"/>
    <lineage>
        <taxon>unclassified sequences</taxon>
        <taxon>metagenomes</taxon>
        <taxon>ecological metagenomes</taxon>
    </lineage>
</organism>